<dbReference type="GO" id="GO:0008270">
    <property type="term" value="F:zinc ion binding"/>
    <property type="evidence" value="ECO:0007669"/>
    <property type="project" value="UniProtKB-UniRule"/>
</dbReference>
<dbReference type="GO" id="GO:0006508">
    <property type="term" value="P:proteolysis"/>
    <property type="evidence" value="ECO:0007669"/>
    <property type="project" value="UniProtKB-KW"/>
</dbReference>
<evidence type="ECO:0000256" key="6">
    <source>
        <dbReference type="ARBA" id="ARBA00022723"/>
    </source>
</evidence>
<feature type="active site" evidence="12">
    <location>
        <position position="132"/>
    </location>
</feature>
<dbReference type="HOGENOM" id="CLU_042266_3_0_7"/>
<evidence type="ECO:0000256" key="12">
    <source>
        <dbReference type="HAMAP-Rule" id="MF_00188"/>
    </source>
</evidence>
<feature type="binding site" evidence="12">
    <location>
        <position position="208"/>
    </location>
    <ligand>
        <name>Zn(2+)</name>
        <dbReference type="ChEBI" id="CHEBI:29105"/>
        <note>catalytic</note>
    </ligand>
</feature>
<organism evidence="14 15">
    <name type="scientific">Solidesulfovibrio carbinoliphilus subsp. oakridgensis</name>
    <dbReference type="NCBI Taxonomy" id="694327"/>
    <lineage>
        <taxon>Bacteria</taxon>
        <taxon>Pseudomonadati</taxon>
        <taxon>Thermodesulfobacteriota</taxon>
        <taxon>Desulfovibrionia</taxon>
        <taxon>Desulfovibrionales</taxon>
        <taxon>Desulfovibrionaceae</taxon>
        <taxon>Solidesulfovibrio</taxon>
    </lineage>
</organism>
<keyword evidence="10 12" id="KW-0482">Metalloprotease</keyword>
<dbReference type="GO" id="GO:0004222">
    <property type="term" value="F:metalloendopeptidase activity"/>
    <property type="evidence" value="ECO:0007669"/>
    <property type="project" value="UniProtKB-UniRule"/>
</dbReference>
<dbReference type="GO" id="GO:0005886">
    <property type="term" value="C:plasma membrane"/>
    <property type="evidence" value="ECO:0007669"/>
    <property type="project" value="UniProtKB-SubCell"/>
</dbReference>
<evidence type="ECO:0000256" key="10">
    <source>
        <dbReference type="ARBA" id="ARBA00023049"/>
    </source>
</evidence>
<dbReference type="STRING" id="694327.DFW101_2789"/>
<dbReference type="InterPro" id="IPR050083">
    <property type="entry name" value="HtpX_protease"/>
</dbReference>
<evidence type="ECO:0000256" key="4">
    <source>
        <dbReference type="ARBA" id="ARBA00022670"/>
    </source>
</evidence>
<comment type="similarity">
    <text evidence="2 12">Belongs to the peptidase M48B family.</text>
</comment>
<comment type="subcellular location">
    <subcellularLocation>
        <location evidence="1 12">Cell membrane</location>
        <topology evidence="1 12">Multi-pass membrane protein</topology>
    </subcellularLocation>
</comment>
<gene>
    <name evidence="12" type="primary">htpX</name>
    <name evidence="14" type="ORF">DFW101_2789</name>
</gene>
<keyword evidence="5 12" id="KW-0812">Transmembrane</keyword>
<keyword evidence="3 12" id="KW-1003">Cell membrane</keyword>
<feature type="transmembrane region" description="Helical" evidence="12">
    <location>
        <begin position="141"/>
        <end position="161"/>
    </location>
</feature>
<evidence type="ECO:0000256" key="9">
    <source>
        <dbReference type="ARBA" id="ARBA00022989"/>
    </source>
</evidence>
<feature type="transmembrane region" description="Helical" evidence="12">
    <location>
        <begin position="32"/>
        <end position="49"/>
    </location>
</feature>
<accession>G7QB51</accession>
<comment type="cofactor">
    <cofactor evidence="12">
        <name>Zn(2+)</name>
        <dbReference type="ChEBI" id="CHEBI:29105"/>
    </cofactor>
    <text evidence="12">Binds 1 zinc ion per subunit.</text>
</comment>
<keyword evidence="4 12" id="KW-0645">Protease</keyword>
<evidence type="ECO:0000256" key="3">
    <source>
        <dbReference type="ARBA" id="ARBA00022475"/>
    </source>
</evidence>
<evidence type="ECO:0000313" key="15">
    <source>
        <dbReference type="Proteomes" id="UP000004662"/>
    </source>
</evidence>
<dbReference type="Gene3D" id="3.30.2010.10">
    <property type="entry name" value="Metalloproteases ('zincins'), catalytic domain"/>
    <property type="match status" value="1"/>
</dbReference>
<dbReference type="Proteomes" id="UP000004662">
    <property type="component" value="Chromosome"/>
</dbReference>
<feature type="binding site" evidence="12">
    <location>
        <position position="131"/>
    </location>
    <ligand>
        <name>Zn(2+)</name>
        <dbReference type="ChEBI" id="CHEBI:29105"/>
        <note>catalytic</note>
    </ligand>
</feature>
<keyword evidence="6 12" id="KW-0479">Metal-binding</keyword>
<dbReference type="EMBL" id="CM001368">
    <property type="protein sequence ID" value="EHJ48793.1"/>
    <property type="molecule type" value="Genomic_DNA"/>
</dbReference>
<evidence type="ECO:0000256" key="2">
    <source>
        <dbReference type="ARBA" id="ARBA00009779"/>
    </source>
</evidence>
<evidence type="ECO:0000256" key="5">
    <source>
        <dbReference type="ARBA" id="ARBA00022692"/>
    </source>
</evidence>
<reference evidence="15" key="1">
    <citation type="journal article" date="2015" name="Genome Announc.">
        <title>High-Quality Draft Genome Sequence of Desulfovibrio carbinoliphilus FW-101-2B, an Organic Acid-Oxidizing Sulfate-Reducing Bacterium Isolated from Uranium(VI)-Contaminated Groundwater.</title>
        <authorList>
            <person name="Ramsay B.D."/>
            <person name="Hwang C."/>
            <person name="Woo H.L."/>
            <person name="Carroll S.L."/>
            <person name="Lucas S."/>
            <person name="Han J."/>
            <person name="Lapidus A.L."/>
            <person name="Cheng J.F."/>
            <person name="Goodwin L.A."/>
            <person name="Pitluck S."/>
            <person name="Peters L."/>
            <person name="Chertkov O."/>
            <person name="Held B."/>
            <person name="Detter J.C."/>
            <person name="Han C.S."/>
            <person name="Tapia R."/>
            <person name="Land M.L."/>
            <person name="Hauser L.J."/>
            <person name="Kyrpides N.C."/>
            <person name="Ivanova N.N."/>
            <person name="Mikhailova N."/>
            <person name="Pagani I."/>
            <person name="Woyke T."/>
            <person name="Arkin A.P."/>
            <person name="Dehal P."/>
            <person name="Chivian D."/>
            <person name="Criddle C.S."/>
            <person name="Wu W."/>
            <person name="Chakraborty R."/>
            <person name="Hazen T.C."/>
            <person name="Fields M.W."/>
        </authorList>
    </citation>
    <scope>NUCLEOTIDE SEQUENCE [LARGE SCALE GENOMIC DNA]</scope>
    <source>
        <strain evidence="15">FW-101-2B</strain>
    </source>
</reference>
<protein>
    <recommendedName>
        <fullName evidence="12">Protease HtpX homolog</fullName>
        <ecNumber evidence="12">3.4.24.-</ecNumber>
    </recommendedName>
</protein>
<keyword evidence="8 12" id="KW-0862">Zinc</keyword>
<dbReference type="eggNOG" id="COG0501">
    <property type="taxonomic scope" value="Bacteria"/>
</dbReference>
<keyword evidence="9 12" id="KW-1133">Transmembrane helix</keyword>
<dbReference type="CDD" id="cd07336">
    <property type="entry name" value="M48B_HtpX_like"/>
    <property type="match status" value="1"/>
</dbReference>
<evidence type="ECO:0000313" key="14">
    <source>
        <dbReference type="EMBL" id="EHJ48793.1"/>
    </source>
</evidence>
<dbReference type="PANTHER" id="PTHR43221">
    <property type="entry name" value="PROTEASE HTPX"/>
    <property type="match status" value="1"/>
</dbReference>
<evidence type="ECO:0000256" key="1">
    <source>
        <dbReference type="ARBA" id="ARBA00004651"/>
    </source>
</evidence>
<dbReference type="InterPro" id="IPR001915">
    <property type="entry name" value="Peptidase_M48"/>
</dbReference>
<dbReference type="InterPro" id="IPR022919">
    <property type="entry name" value="Pept_M48_protease_HtpX"/>
</dbReference>
<dbReference type="EC" id="3.4.24.-" evidence="12"/>
<proteinExistence type="inferred from homology"/>
<feature type="domain" description="Peptidase M48" evidence="13">
    <location>
        <begin position="65"/>
        <end position="281"/>
    </location>
</feature>
<dbReference type="AlphaFoldDB" id="G7QB51"/>
<feature type="binding site" evidence="12">
    <location>
        <position position="135"/>
    </location>
    <ligand>
        <name>Zn(2+)</name>
        <dbReference type="ChEBI" id="CHEBI:29105"/>
        <note>catalytic</note>
    </ligand>
</feature>
<sequence length="284" mass="29776">MSSQIKTALLLGLLTALIMIVGQALGGRSGLVIAFGLAIVMNLGSYWFSDKIVLAMYGARELSPADAPGIHTMVEELARNGGLPKPRIMIIAQESPNAFATGRNPDHAVVAVTQGLLRLLSPDEVRGVLAHELGHIKNRDILIQSVAAVLGGAIVMMANMFQFAAIFGGSRSSDEEGGGPGLLGGLAMAILAPIAASLIQMAISRSREFLADATGARLSGTPLALAGALGKLDSYAHQIPMQANPATENMFIVNPFGGLSMASLFSTHPPTEERIRRLRDMAGR</sequence>
<name>G7QB51_9BACT</name>
<dbReference type="PANTHER" id="PTHR43221:SF1">
    <property type="entry name" value="PROTEASE HTPX"/>
    <property type="match status" value="1"/>
</dbReference>
<dbReference type="Pfam" id="PF01435">
    <property type="entry name" value="Peptidase_M48"/>
    <property type="match status" value="1"/>
</dbReference>
<keyword evidence="7 12" id="KW-0378">Hydrolase</keyword>
<keyword evidence="11 12" id="KW-0472">Membrane</keyword>
<dbReference type="OrthoDB" id="15218at2"/>
<dbReference type="RefSeq" id="WP_009182153.1">
    <property type="nucleotide sequence ID" value="NZ_CM001368.1"/>
</dbReference>
<dbReference type="HAMAP" id="MF_00188">
    <property type="entry name" value="Pept_M48_protease_HtpX"/>
    <property type="match status" value="1"/>
</dbReference>
<evidence type="ECO:0000256" key="8">
    <source>
        <dbReference type="ARBA" id="ARBA00022833"/>
    </source>
</evidence>
<evidence type="ECO:0000256" key="7">
    <source>
        <dbReference type="ARBA" id="ARBA00022801"/>
    </source>
</evidence>
<evidence type="ECO:0000256" key="11">
    <source>
        <dbReference type="ARBA" id="ARBA00023136"/>
    </source>
</evidence>
<feature type="transmembrane region" description="Helical" evidence="12">
    <location>
        <begin position="181"/>
        <end position="199"/>
    </location>
</feature>
<keyword evidence="15" id="KW-1185">Reference proteome</keyword>
<evidence type="ECO:0000259" key="13">
    <source>
        <dbReference type="Pfam" id="PF01435"/>
    </source>
</evidence>